<keyword evidence="2" id="KW-1185">Reference proteome</keyword>
<proteinExistence type="predicted"/>
<dbReference type="EMBL" id="CM044708">
    <property type="protein sequence ID" value="KAI5649119.1"/>
    <property type="molecule type" value="Genomic_DNA"/>
</dbReference>
<protein>
    <submittedName>
        <fullName evidence="1">Uncharacterized protein</fullName>
    </submittedName>
</protein>
<gene>
    <name evidence="1" type="ORF">M9H77_35124</name>
</gene>
<organism evidence="1 2">
    <name type="scientific">Catharanthus roseus</name>
    <name type="common">Madagascar periwinkle</name>
    <name type="synonym">Vinca rosea</name>
    <dbReference type="NCBI Taxonomy" id="4058"/>
    <lineage>
        <taxon>Eukaryota</taxon>
        <taxon>Viridiplantae</taxon>
        <taxon>Streptophyta</taxon>
        <taxon>Embryophyta</taxon>
        <taxon>Tracheophyta</taxon>
        <taxon>Spermatophyta</taxon>
        <taxon>Magnoliopsida</taxon>
        <taxon>eudicotyledons</taxon>
        <taxon>Gunneridae</taxon>
        <taxon>Pentapetalae</taxon>
        <taxon>asterids</taxon>
        <taxon>lamiids</taxon>
        <taxon>Gentianales</taxon>
        <taxon>Apocynaceae</taxon>
        <taxon>Rauvolfioideae</taxon>
        <taxon>Vinceae</taxon>
        <taxon>Catharanthinae</taxon>
        <taxon>Catharanthus</taxon>
    </lineage>
</organism>
<evidence type="ECO:0000313" key="2">
    <source>
        <dbReference type="Proteomes" id="UP001060085"/>
    </source>
</evidence>
<name>A0ACB9ZP09_CATRO</name>
<evidence type="ECO:0000313" key="1">
    <source>
        <dbReference type="EMBL" id="KAI5649119.1"/>
    </source>
</evidence>
<sequence>MGINEDEGNVGERSSGVTVAPTKRKMTRGNKEKEKCTAEIDDGVLDNELKEMSDSSSIEEDQFRGRYKDFNAEKDIQRPHFDLGMRFTNGEQFKEAIRNFCIGEGKSVKFKPSEPERVGAKCKNDNCDWSILASTETASKTKDLVIKSINLKHKNCNHEWKNPLITAKWIAKRYMERIKANNKIPSKPLSQTIDEDYKSEISKY</sequence>
<reference evidence="2" key="1">
    <citation type="journal article" date="2023" name="Nat. Plants">
        <title>Single-cell RNA sequencing provides a high-resolution roadmap for understanding the multicellular compartmentation of specialized metabolism.</title>
        <authorList>
            <person name="Sun S."/>
            <person name="Shen X."/>
            <person name="Li Y."/>
            <person name="Li Y."/>
            <person name="Wang S."/>
            <person name="Li R."/>
            <person name="Zhang H."/>
            <person name="Shen G."/>
            <person name="Guo B."/>
            <person name="Wei J."/>
            <person name="Xu J."/>
            <person name="St-Pierre B."/>
            <person name="Chen S."/>
            <person name="Sun C."/>
        </authorList>
    </citation>
    <scope>NUCLEOTIDE SEQUENCE [LARGE SCALE GENOMIC DNA]</scope>
</reference>
<dbReference type="Proteomes" id="UP001060085">
    <property type="component" value="Linkage Group LG08"/>
</dbReference>
<comment type="caution">
    <text evidence="1">The sequence shown here is derived from an EMBL/GenBank/DDBJ whole genome shotgun (WGS) entry which is preliminary data.</text>
</comment>
<accession>A0ACB9ZP09</accession>